<comment type="similarity">
    <text evidence="2">Belongs to the universal ribosomal protein uS14 family.</text>
</comment>
<evidence type="ECO:0000256" key="4">
    <source>
        <dbReference type="ARBA" id="ARBA00022980"/>
    </source>
</evidence>
<dbReference type="Proteomes" id="UP000694044">
    <property type="component" value="Unassembled WGS sequence"/>
</dbReference>
<dbReference type="OrthoDB" id="10252683at2759"/>
<dbReference type="InterPro" id="IPR018271">
    <property type="entry name" value="Ribosomal_uS14_CS"/>
</dbReference>
<dbReference type="InterPro" id="IPR039744">
    <property type="entry name" value="RIbosomal_uS14_euk_arc"/>
</dbReference>
<evidence type="ECO:0000256" key="3">
    <source>
        <dbReference type="ARBA" id="ARBA00022833"/>
    </source>
</evidence>
<name>A0A8T1VQ88_9STRA</name>
<dbReference type="AlphaFoldDB" id="A0A8T1VQ88"/>
<keyword evidence="5" id="KW-0687">Ribonucleoprotein</keyword>
<comment type="caution">
    <text evidence="6">The sequence shown here is derived from an EMBL/GenBank/DDBJ whole genome shotgun (WGS) entry which is preliminary data.</text>
</comment>
<comment type="cofactor">
    <cofactor evidence="1">
        <name>Zn(2+)</name>
        <dbReference type="ChEBI" id="CHEBI:29105"/>
    </cofactor>
</comment>
<dbReference type="InterPro" id="IPR001209">
    <property type="entry name" value="Ribosomal_uS14"/>
</dbReference>
<accession>A0A8T1VQ88</accession>
<reference evidence="6" key="1">
    <citation type="submission" date="2021-02" db="EMBL/GenBank/DDBJ databases">
        <authorList>
            <person name="Palmer J.M."/>
        </authorList>
    </citation>
    <scope>NUCLEOTIDE SEQUENCE</scope>
    <source>
        <strain evidence="6">SCRP734</strain>
    </source>
</reference>
<dbReference type="NCBIfam" id="NF004424">
    <property type="entry name" value="PRK05766.1"/>
    <property type="match status" value="1"/>
</dbReference>
<dbReference type="Pfam" id="PF00253">
    <property type="entry name" value="Ribosomal_S14"/>
    <property type="match status" value="1"/>
</dbReference>
<dbReference type="PANTHER" id="PTHR12010">
    <property type="entry name" value="40S RIBOSOMAL PROTEIN S29"/>
    <property type="match status" value="1"/>
</dbReference>
<keyword evidence="3" id="KW-0862">Zinc</keyword>
<keyword evidence="7" id="KW-1185">Reference proteome</keyword>
<evidence type="ECO:0000256" key="5">
    <source>
        <dbReference type="ARBA" id="ARBA00023274"/>
    </source>
</evidence>
<dbReference type="PROSITE" id="PS00527">
    <property type="entry name" value="RIBOSOMAL_S14"/>
    <property type="match status" value="1"/>
</dbReference>
<protein>
    <submittedName>
        <fullName evidence="6">40S ribosomal protein S29</fullName>
    </submittedName>
</protein>
<evidence type="ECO:0000313" key="6">
    <source>
        <dbReference type="EMBL" id="KAG7382408.1"/>
    </source>
</evidence>
<dbReference type="GO" id="GO:0008270">
    <property type="term" value="F:zinc ion binding"/>
    <property type="evidence" value="ECO:0007669"/>
    <property type="project" value="InterPro"/>
</dbReference>
<proteinExistence type="inferred from homology"/>
<dbReference type="GO" id="GO:0022627">
    <property type="term" value="C:cytosolic small ribosomal subunit"/>
    <property type="evidence" value="ECO:0007669"/>
    <property type="project" value="TreeGrafter"/>
</dbReference>
<dbReference type="FunFam" id="4.10.830.10:FF:000002">
    <property type="entry name" value="40S ribosomal protein S29"/>
    <property type="match status" value="1"/>
</dbReference>
<dbReference type="GO" id="GO:0002181">
    <property type="term" value="P:cytoplasmic translation"/>
    <property type="evidence" value="ECO:0007669"/>
    <property type="project" value="TreeGrafter"/>
</dbReference>
<dbReference type="PANTHER" id="PTHR12010:SF2">
    <property type="entry name" value="40S RIBOSOMAL PROTEIN S29"/>
    <property type="match status" value="1"/>
</dbReference>
<gene>
    <name evidence="6" type="primary">RPS29</name>
    <name evidence="6" type="ORF">PHYPSEUDO_004889</name>
</gene>
<evidence type="ECO:0000256" key="1">
    <source>
        <dbReference type="ARBA" id="ARBA00001947"/>
    </source>
</evidence>
<organism evidence="6 7">
    <name type="scientific">Phytophthora pseudosyringae</name>
    <dbReference type="NCBI Taxonomy" id="221518"/>
    <lineage>
        <taxon>Eukaryota</taxon>
        <taxon>Sar</taxon>
        <taxon>Stramenopiles</taxon>
        <taxon>Oomycota</taxon>
        <taxon>Peronosporomycetes</taxon>
        <taxon>Peronosporales</taxon>
        <taxon>Peronosporaceae</taxon>
        <taxon>Phytophthora</taxon>
    </lineage>
</organism>
<dbReference type="EMBL" id="JAGDFM010000209">
    <property type="protein sequence ID" value="KAG7382408.1"/>
    <property type="molecule type" value="Genomic_DNA"/>
</dbReference>
<evidence type="ECO:0000313" key="7">
    <source>
        <dbReference type="Proteomes" id="UP000694044"/>
    </source>
</evidence>
<sequence length="229" mass="24427">MANLTYSHPRNYGKDSRHCRVCKTTRGLIRKYHLNMCRRCFRERANDIGFIKHSYGWNTSTRCSQSGTILSQPLSLESPTQMNGQTARAAVLAVVVSVCASAAIVATADKHSLRAPWLTAVAAADSIVAACVPVPATGAADAGAVIPNAALESAKASMSEGFSAARLRNTNAEVEAAVSDANLSSLWLAREPLGQDLEHRTTGAGTLGGFAPENLTRQKHFSRKICTLT</sequence>
<keyword evidence="4 6" id="KW-0689">Ribosomal protein</keyword>
<dbReference type="GO" id="GO:0003735">
    <property type="term" value="F:structural constituent of ribosome"/>
    <property type="evidence" value="ECO:0007669"/>
    <property type="project" value="InterPro"/>
</dbReference>
<evidence type="ECO:0000256" key="2">
    <source>
        <dbReference type="ARBA" id="ARBA00009083"/>
    </source>
</evidence>